<evidence type="ECO:0000256" key="5">
    <source>
        <dbReference type="ARBA" id="ARBA00022741"/>
    </source>
</evidence>
<keyword evidence="6 8" id="KW-0418">Kinase</keyword>
<evidence type="ECO:0000256" key="6">
    <source>
        <dbReference type="ARBA" id="ARBA00022777"/>
    </source>
</evidence>
<sequence length="225" mass="24051">MEKARSLDDPAFPFTDGPLPGDLLLAELIHRSANDLAVACAEVHIAAKSPTLAEARDRLATVAARLHALASIQCLLQRPRTAAIDLGKQLCELCHLQAEARFADQGAFIHLRSCDIMLEASRGWALLMIVSELLTNTARHAFTEPGGLVQVELMKEDHEIICLVSDNGIGSQSAEGRTGTAVLAELALRAGIALAPFPCDTGSSFQLRLPIAEGEGLHDRGTASW</sequence>
<evidence type="ECO:0000256" key="7">
    <source>
        <dbReference type="ARBA" id="ARBA00022840"/>
    </source>
</evidence>
<dbReference type="Gene3D" id="3.30.565.10">
    <property type="entry name" value="Histidine kinase-like ATPase, C-terminal domain"/>
    <property type="match status" value="1"/>
</dbReference>
<evidence type="ECO:0000256" key="3">
    <source>
        <dbReference type="ARBA" id="ARBA00022553"/>
    </source>
</evidence>
<dbReference type="GO" id="GO:0005524">
    <property type="term" value="F:ATP binding"/>
    <property type="evidence" value="ECO:0007669"/>
    <property type="project" value="UniProtKB-KW"/>
</dbReference>
<name>A0A7W6JQA4_9SPHN</name>
<evidence type="ECO:0000256" key="2">
    <source>
        <dbReference type="ARBA" id="ARBA00012438"/>
    </source>
</evidence>
<keyword evidence="5" id="KW-0547">Nucleotide-binding</keyword>
<dbReference type="GO" id="GO:0004673">
    <property type="term" value="F:protein histidine kinase activity"/>
    <property type="evidence" value="ECO:0007669"/>
    <property type="project" value="UniProtKB-EC"/>
</dbReference>
<dbReference type="SUPFAM" id="SSF55874">
    <property type="entry name" value="ATPase domain of HSP90 chaperone/DNA topoisomerase II/histidine kinase"/>
    <property type="match status" value="1"/>
</dbReference>
<proteinExistence type="predicted"/>
<keyword evidence="4" id="KW-0808">Transferase</keyword>
<dbReference type="InterPro" id="IPR036890">
    <property type="entry name" value="HATPase_C_sf"/>
</dbReference>
<keyword evidence="9" id="KW-1185">Reference proteome</keyword>
<evidence type="ECO:0000256" key="1">
    <source>
        <dbReference type="ARBA" id="ARBA00000085"/>
    </source>
</evidence>
<evidence type="ECO:0000256" key="4">
    <source>
        <dbReference type="ARBA" id="ARBA00022679"/>
    </source>
</evidence>
<evidence type="ECO:0000313" key="9">
    <source>
        <dbReference type="Proteomes" id="UP000557392"/>
    </source>
</evidence>
<dbReference type="RefSeq" id="WP_221262561.1">
    <property type="nucleotide sequence ID" value="NZ_JACIEH010000001.1"/>
</dbReference>
<comment type="catalytic activity">
    <reaction evidence="1">
        <text>ATP + protein L-histidine = ADP + protein N-phospho-L-histidine.</text>
        <dbReference type="EC" id="2.7.13.3"/>
    </reaction>
</comment>
<dbReference type="AlphaFoldDB" id="A0A7W6JQA4"/>
<dbReference type="EC" id="2.7.13.3" evidence="2"/>
<comment type="caution">
    <text evidence="8">The sequence shown here is derived from an EMBL/GenBank/DDBJ whole genome shotgun (WGS) entry which is preliminary data.</text>
</comment>
<dbReference type="PANTHER" id="PTHR41523">
    <property type="entry name" value="TWO-COMPONENT SYSTEM SENSOR PROTEIN"/>
    <property type="match status" value="1"/>
</dbReference>
<dbReference type="EMBL" id="JACIEH010000001">
    <property type="protein sequence ID" value="MBB4097556.1"/>
    <property type="molecule type" value="Genomic_DNA"/>
</dbReference>
<dbReference type="Proteomes" id="UP000557392">
    <property type="component" value="Unassembled WGS sequence"/>
</dbReference>
<reference evidence="8 9" key="1">
    <citation type="submission" date="2020-08" db="EMBL/GenBank/DDBJ databases">
        <title>Genomic Encyclopedia of Type Strains, Phase IV (KMG-IV): sequencing the most valuable type-strain genomes for metagenomic binning, comparative biology and taxonomic classification.</title>
        <authorList>
            <person name="Goeker M."/>
        </authorList>
    </citation>
    <scope>NUCLEOTIDE SEQUENCE [LARGE SCALE GENOMIC DNA]</scope>
    <source>
        <strain evidence="8 9">DSM 101806</strain>
    </source>
</reference>
<accession>A0A7W6JQA4</accession>
<keyword evidence="7" id="KW-0067">ATP-binding</keyword>
<dbReference type="PANTHER" id="PTHR41523:SF8">
    <property type="entry name" value="ETHYLENE RESPONSE SENSOR PROTEIN"/>
    <property type="match status" value="1"/>
</dbReference>
<protein>
    <recommendedName>
        <fullName evidence="2">histidine kinase</fullName>
        <ecNumber evidence="2">2.7.13.3</ecNumber>
    </recommendedName>
</protein>
<organism evidence="8 9">
    <name type="scientific">Sphingomonas kyeonggiensis</name>
    <dbReference type="NCBI Taxonomy" id="1268553"/>
    <lineage>
        <taxon>Bacteria</taxon>
        <taxon>Pseudomonadati</taxon>
        <taxon>Pseudomonadota</taxon>
        <taxon>Alphaproteobacteria</taxon>
        <taxon>Sphingomonadales</taxon>
        <taxon>Sphingomonadaceae</taxon>
        <taxon>Sphingomonas</taxon>
    </lineage>
</organism>
<evidence type="ECO:0000313" key="8">
    <source>
        <dbReference type="EMBL" id="MBB4097556.1"/>
    </source>
</evidence>
<gene>
    <name evidence="8" type="ORF">GGR46_001089</name>
</gene>
<keyword evidence="3" id="KW-0597">Phosphoprotein</keyword>